<proteinExistence type="predicted"/>
<dbReference type="AlphaFoldDB" id="A0A9W8UTS1"/>
<comment type="caution">
    <text evidence="2">The sequence shown here is derived from an EMBL/GenBank/DDBJ whole genome shotgun (WGS) entry which is preliminary data.</text>
</comment>
<feature type="compositionally biased region" description="Polar residues" evidence="1">
    <location>
        <begin position="111"/>
        <end position="121"/>
    </location>
</feature>
<keyword evidence="3" id="KW-1185">Reference proteome</keyword>
<sequence>MQDVMRVVNDILKERDEMKSSLEAFQDGIRLEMANIQKRLGELELCQARQEAAIKALTEAKTSQHQAPENLEKEVATAAKAIETVSEQIRGIDDQITPAGHSQADDEAVTSRASGSLLPSTEENRSGVMWKGTKLYILNAPKDWEPPQNCPEPPEKNELWLSRRGSKISRHPLADSVPQPGESAIERATRYHGDGKDGL</sequence>
<gene>
    <name evidence="2" type="ORF">NW755_012628</name>
</gene>
<feature type="region of interest" description="Disordered" evidence="1">
    <location>
        <begin position="96"/>
        <end position="125"/>
    </location>
</feature>
<feature type="compositionally biased region" description="Basic and acidic residues" evidence="1">
    <location>
        <begin position="184"/>
        <end position="199"/>
    </location>
</feature>
<reference evidence="2" key="1">
    <citation type="submission" date="2022-09" db="EMBL/GenBank/DDBJ databases">
        <title>Fusarium specimens isolated from Avocado Roots.</title>
        <authorList>
            <person name="Stajich J."/>
            <person name="Roper C."/>
            <person name="Heimlech-Rivalta G."/>
        </authorList>
    </citation>
    <scope>NUCLEOTIDE SEQUENCE</scope>
    <source>
        <strain evidence="2">A02</strain>
    </source>
</reference>
<protein>
    <submittedName>
        <fullName evidence="2">Uncharacterized protein</fullName>
    </submittedName>
</protein>
<accession>A0A9W8UTS1</accession>
<name>A0A9W8UTS1_9HYPO</name>
<dbReference type="Proteomes" id="UP001152087">
    <property type="component" value="Unassembled WGS sequence"/>
</dbReference>
<organism evidence="2 3">
    <name type="scientific">Fusarium falciforme</name>
    <dbReference type="NCBI Taxonomy" id="195108"/>
    <lineage>
        <taxon>Eukaryota</taxon>
        <taxon>Fungi</taxon>
        <taxon>Dikarya</taxon>
        <taxon>Ascomycota</taxon>
        <taxon>Pezizomycotina</taxon>
        <taxon>Sordariomycetes</taxon>
        <taxon>Hypocreomycetidae</taxon>
        <taxon>Hypocreales</taxon>
        <taxon>Nectriaceae</taxon>
        <taxon>Fusarium</taxon>
        <taxon>Fusarium solani species complex</taxon>
    </lineage>
</organism>
<evidence type="ECO:0000313" key="3">
    <source>
        <dbReference type="Proteomes" id="UP001152087"/>
    </source>
</evidence>
<evidence type="ECO:0000256" key="1">
    <source>
        <dbReference type="SAM" id="MobiDB-lite"/>
    </source>
</evidence>
<dbReference type="EMBL" id="JAOQAV010000060">
    <property type="protein sequence ID" value="KAJ4179284.1"/>
    <property type="molecule type" value="Genomic_DNA"/>
</dbReference>
<feature type="region of interest" description="Disordered" evidence="1">
    <location>
        <begin position="143"/>
        <end position="199"/>
    </location>
</feature>
<evidence type="ECO:0000313" key="2">
    <source>
        <dbReference type="EMBL" id="KAJ4179284.1"/>
    </source>
</evidence>